<name>A0A016U299_9BILA</name>
<gene>
    <name evidence="1" type="primary">Acey_s0064.g3502</name>
    <name evidence="1" type="ORF">Y032_0064g3502</name>
</gene>
<protein>
    <submittedName>
        <fullName evidence="1">Uncharacterized protein</fullName>
    </submittedName>
</protein>
<accession>A0A016U299</accession>
<organism evidence="1 2">
    <name type="scientific">Ancylostoma ceylanicum</name>
    <dbReference type="NCBI Taxonomy" id="53326"/>
    <lineage>
        <taxon>Eukaryota</taxon>
        <taxon>Metazoa</taxon>
        <taxon>Ecdysozoa</taxon>
        <taxon>Nematoda</taxon>
        <taxon>Chromadorea</taxon>
        <taxon>Rhabditida</taxon>
        <taxon>Rhabditina</taxon>
        <taxon>Rhabditomorpha</taxon>
        <taxon>Strongyloidea</taxon>
        <taxon>Ancylostomatidae</taxon>
        <taxon>Ancylostomatinae</taxon>
        <taxon>Ancylostoma</taxon>
    </lineage>
</organism>
<evidence type="ECO:0000313" key="2">
    <source>
        <dbReference type="Proteomes" id="UP000024635"/>
    </source>
</evidence>
<dbReference type="EMBL" id="JARK01001400">
    <property type="protein sequence ID" value="EYC08733.1"/>
    <property type="molecule type" value="Genomic_DNA"/>
</dbReference>
<dbReference type="Proteomes" id="UP000024635">
    <property type="component" value="Unassembled WGS sequence"/>
</dbReference>
<proteinExistence type="predicted"/>
<reference evidence="2" key="1">
    <citation type="journal article" date="2015" name="Nat. Genet.">
        <title>The genome and transcriptome of the zoonotic hookworm Ancylostoma ceylanicum identify infection-specific gene families.</title>
        <authorList>
            <person name="Schwarz E.M."/>
            <person name="Hu Y."/>
            <person name="Antoshechkin I."/>
            <person name="Miller M.M."/>
            <person name="Sternberg P.W."/>
            <person name="Aroian R.V."/>
        </authorList>
    </citation>
    <scope>NUCLEOTIDE SEQUENCE</scope>
    <source>
        <strain evidence="2">HY135</strain>
    </source>
</reference>
<keyword evidence="2" id="KW-1185">Reference proteome</keyword>
<dbReference type="AlphaFoldDB" id="A0A016U299"/>
<evidence type="ECO:0000313" key="1">
    <source>
        <dbReference type="EMBL" id="EYC08733.1"/>
    </source>
</evidence>
<comment type="caution">
    <text evidence="1">The sequence shown here is derived from an EMBL/GenBank/DDBJ whole genome shotgun (WGS) entry which is preliminary data.</text>
</comment>
<sequence>MRKCPHSTKKEDFVFESFEDEYLRQSTCALFIGSYRLRSVNVRLMDDFEGRRCILLQSDDDGIVESLVIPFLHILRINSHRSKDSETHSHGISVELDTTASKKLALIYAEAVLNDEQRKIIFYDLTRFDEPKMTITMLFTSAFSECSCFKRLDTWVRQGNLECVSRDAPNGLVVLEELPFTRWSTYLLGIGVITKWNSRGFSSVYDIADDRRKNSEGYAVTPTESTVTRELPNTRKSRSNHLYKDVFDSDGTHSKDISAVDKVIIESDIKTDANVQQVSLESA</sequence>
<dbReference type="OrthoDB" id="10388567at2759"/>